<dbReference type="InterPro" id="IPR000276">
    <property type="entry name" value="GPCR_Rhodpsn"/>
</dbReference>
<dbReference type="Gene3D" id="1.20.1070.10">
    <property type="entry name" value="Rhodopsin 7-helix transmembrane proteins"/>
    <property type="match status" value="1"/>
</dbReference>
<dbReference type="InterPro" id="IPR000725">
    <property type="entry name" value="Olfact_rcpt"/>
</dbReference>
<dbReference type="Pfam" id="PF13853">
    <property type="entry name" value="7tm_4"/>
    <property type="match status" value="1"/>
</dbReference>
<dbReference type="GO" id="GO:0004984">
    <property type="term" value="F:olfactory receptor activity"/>
    <property type="evidence" value="ECO:0007669"/>
    <property type="project" value="InterPro"/>
</dbReference>
<dbReference type="eggNOG" id="ENOG502SKP3">
    <property type="taxonomic scope" value="Eukaryota"/>
</dbReference>
<evidence type="ECO:0000256" key="1">
    <source>
        <dbReference type="ARBA" id="ARBA00004651"/>
    </source>
</evidence>
<gene>
    <name evidence="13" type="primary">LOC100920091</name>
</gene>
<keyword evidence="9" id="KW-0675">Receptor</keyword>
<keyword evidence="5" id="KW-0552">Olfaction</keyword>
<dbReference type="SMART" id="SM01381">
    <property type="entry name" value="7TM_GPCR_Srsx"/>
    <property type="match status" value="1"/>
</dbReference>
<organism evidence="13 14">
    <name type="scientific">Sarcophilus harrisii</name>
    <name type="common">Tasmanian devil</name>
    <name type="synonym">Sarcophilus laniarius</name>
    <dbReference type="NCBI Taxonomy" id="9305"/>
    <lineage>
        <taxon>Eukaryota</taxon>
        <taxon>Metazoa</taxon>
        <taxon>Chordata</taxon>
        <taxon>Craniata</taxon>
        <taxon>Vertebrata</taxon>
        <taxon>Euteleostomi</taxon>
        <taxon>Mammalia</taxon>
        <taxon>Metatheria</taxon>
        <taxon>Dasyuromorphia</taxon>
        <taxon>Dasyuridae</taxon>
        <taxon>Sarcophilus</taxon>
    </lineage>
</organism>
<feature type="domain" description="G-protein coupled receptors family 1 profile" evidence="12">
    <location>
        <begin position="75"/>
        <end position="322"/>
    </location>
</feature>
<evidence type="ECO:0000313" key="13">
    <source>
        <dbReference type="Ensembl" id="ENSSHAP00000000429.2"/>
    </source>
</evidence>
<reference evidence="13" key="3">
    <citation type="submission" date="2025-09" db="UniProtKB">
        <authorList>
            <consortium name="Ensembl"/>
        </authorList>
    </citation>
    <scope>IDENTIFICATION</scope>
</reference>
<evidence type="ECO:0000256" key="4">
    <source>
        <dbReference type="ARBA" id="ARBA00022692"/>
    </source>
</evidence>
<accession>G3VB75</accession>
<dbReference type="PRINTS" id="PR00237">
    <property type="entry name" value="GPCRRHODOPSN"/>
</dbReference>
<dbReference type="Ensembl" id="ENSSHAT00000000434.2">
    <property type="protein sequence ID" value="ENSSHAP00000000429.2"/>
    <property type="gene ID" value="ENSSHAG00000029029.1"/>
</dbReference>
<dbReference type="GeneTree" id="ENSGT01140000282496"/>
<reference evidence="13" key="2">
    <citation type="submission" date="2025-08" db="UniProtKB">
        <authorList>
            <consortium name="Ensembl"/>
        </authorList>
    </citation>
    <scope>IDENTIFICATION</scope>
</reference>
<evidence type="ECO:0000256" key="7">
    <source>
        <dbReference type="ARBA" id="ARBA00023040"/>
    </source>
</evidence>
<evidence type="ECO:0000256" key="2">
    <source>
        <dbReference type="ARBA" id="ARBA00022475"/>
    </source>
</evidence>
<feature type="transmembrane region" description="Helical" evidence="11">
    <location>
        <begin position="231"/>
        <end position="259"/>
    </location>
</feature>
<keyword evidence="8 11" id="KW-0472">Membrane</keyword>
<feature type="transmembrane region" description="Helical" evidence="11">
    <location>
        <begin position="132"/>
        <end position="154"/>
    </location>
</feature>
<dbReference type="GO" id="GO:0004930">
    <property type="term" value="F:G protein-coupled receptor activity"/>
    <property type="evidence" value="ECO:0007669"/>
    <property type="project" value="UniProtKB-KW"/>
</dbReference>
<evidence type="ECO:0000256" key="9">
    <source>
        <dbReference type="ARBA" id="ARBA00023170"/>
    </source>
</evidence>
<evidence type="ECO:0000256" key="6">
    <source>
        <dbReference type="ARBA" id="ARBA00022989"/>
    </source>
</evidence>
<evidence type="ECO:0000259" key="12">
    <source>
        <dbReference type="PROSITE" id="PS50262"/>
    </source>
</evidence>
<keyword evidence="2" id="KW-1003">Cell membrane</keyword>
<keyword evidence="4 11" id="KW-0812">Transmembrane</keyword>
<protein>
    <recommendedName>
        <fullName evidence="12">G-protein coupled receptors family 1 profile domain-containing protein</fullName>
    </recommendedName>
</protein>
<keyword evidence="7" id="KW-0297">G-protein coupled receptor</keyword>
<evidence type="ECO:0000256" key="3">
    <source>
        <dbReference type="ARBA" id="ARBA00022606"/>
    </source>
</evidence>
<feature type="transmembrane region" description="Helical" evidence="11">
    <location>
        <begin position="305"/>
        <end position="324"/>
    </location>
</feature>
<comment type="subcellular location">
    <subcellularLocation>
        <location evidence="1">Cell membrane</location>
        <topology evidence="1">Multi-pass membrane protein</topology>
    </subcellularLocation>
</comment>
<dbReference type="AlphaFoldDB" id="G3VB75"/>
<dbReference type="InterPro" id="IPR017452">
    <property type="entry name" value="GPCR_Rhodpsn_7TM"/>
</dbReference>
<evidence type="ECO:0000256" key="8">
    <source>
        <dbReference type="ARBA" id="ARBA00023136"/>
    </source>
</evidence>
<dbReference type="FunFam" id="1.20.1070.10:FF:000005">
    <property type="entry name" value="Olfactory receptor"/>
    <property type="match status" value="1"/>
</dbReference>
<dbReference type="Proteomes" id="UP000007648">
    <property type="component" value="Unassembled WGS sequence"/>
</dbReference>
<evidence type="ECO:0000313" key="14">
    <source>
        <dbReference type="Proteomes" id="UP000007648"/>
    </source>
</evidence>
<keyword evidence="6 11" id="KW-1133">Transmembrane helix</keyword>
<dbReference type="CDD" id="cd15225">
    <property type="entry name" value="7tmA_OR10A-like"/>
    <property type="match status" value="1"/>
</dbReference>
<proteinExistence type="predicted"/>
<dbReference type="PANTHER" id="PTHR26453">
    <property type="entry name" value="OLFACTORY RECEPTOR"/>
    <property type="match status" value="1"/>
</dbReference>
<dbReference type="FunCoup" id="G3VB75">
    <property type="interactions" value="497"/>
</dbReference>
<feature type="transmembrane region" description="Helical" evidence="11">
    <location>
        <begin position="59"/>
        <end position="84"/>
    </location>
</feature>
<dbReference type="PROSITE" id="PS50262">
    <property type="entry name" value="G_PROTEIN_RECEP_F1_2"/>
    <property type="match status" value="1"/>
</dbReference>
<keyword evidence="14" id="KW-1185">Reference proteome</keyword>
<feature type="transmembrane region" description="Helical" evidence="11">
    <location>
        <begin position="271"/>
        <end position="293"/>
    </location>
</feature>
<dbReference type="SUPFAM" id="SSF81321">
    <property type="entry name" value="Family A G protein-coupled receptor-like"/>
    <property type="match status" value="1"/>
</dbReference>
<keyword evidence="10" id="KW-0807">Transducer</keyword>
<dbReference type="InParanoid" id="G3VB75"/>
<reference evidence="13 14" key="1">
    <citation type="journal article" date="2011" name="Proc. Natl. Acad. Sci. U.S.A.">
        <title>Genetic diversity and population structure of the endangered marsupial Sarcophilus harrisii (Tasmanian devil).</title>
        <authorList>
            <person name="Miller W."/>
            <person name="Hayes V.M."/>
            <person name="Ratan A."/>
            <person name="Petersen D.C."/>
            <person name="Wittekindt N.E."/>
            <person name="Miller J."/>
            <person name="Walenz B."/>
            <person name="Knight J."/>
            <person name="Qi J."/>
            <person name="Zhao F."/>
            <person name="Wang Q."/>
            <person name="Bedoya-Reina O.C."/>
            <person name="Katiyar N."/>
            <person name="Tomsho L.P."/>
            <person name="Kasson L.M."/>
            <person name="Hardie R.A."/>
            <person name="Woodbridge P."/>
            <person name="Tindall E.A."/>
            <person name="Bertelsen M.F."/>
            <person name="Dixon D."/>
            <person name="Pyecroft S."/>
            <person name="Helgen K.M."/>
            <person name="Lesk A.M."/>
            <person name="Pringle T.H."/>
            <person name="Patterson N."/>
            <person name="Zhang Y."/>
            <person name="Kreiss A."/>
            <person name="Woods G.M."/>
            <person name="Jones M.E."/>
            <person name="Schuster S.C."/>
        </authorList>
    </citation>
    <scope>NUCLEOTIDE SEQUENCE [LARGE SCALE GENOMIC DNA]</scope>
</reference>
<dbReference type="STRING" id="9305.ENSSHAP00000000429"/>
<feature type="transmembrane region" description="Helical" evidence="11">
    <location>
        <begin position="91"/>
        <end position="112"/>
    </location>
</feature>
<sequence length="345" mass="38949">MTLHSPFNTKILLLHRLYTHTKYLLGLSQRSKKNMSQTNQTWVTEFLLLGLSDDPQTQVLLFVLFLGVYLVTALGNLLIIILVLTDSHLQIPMYFFLCNLSLADFCSSTNIVPQALVHMLSKRQVMSFTNCAAQLFLYIFFGATQCALLAVMSYDRYLAICDPMHYSVIMTWKVCGHFTLGCWISGVLISLVDTTFTLCLSYQGDNRIDHFFCEAPVLLDLSSGDTHRSQMVIFFVGVVILLAPVSLILVSYSSIIVTVIKMKTTSGRLKAFSTCSSHLTVVVLFYGSAIMTYMTPRSSKEQGKLVSVFYAVVNPMLNPLVYSLRNKDVKRALRNIFNQAPTWRY</sequence>
<dbReference type="HOGENOM" id="CLU_012526_8_1_1"/>
<evidence type="ECO:0000256" key="11">
    <source>
        <dbReference type="SAM" id="Phobius"/>
    </source>
</evidence>
<evidence type="ECO:0000256" key="5">
    <source>
        <dbReference type="ARBA" id="ARBA00022725"/>
    </source>
</evidence>
<name>G3VB75_SARHA</name>
<feature type="transmembrane region" description="Helical" evidence="11">
    <location>
        <begin position="174"/>
        <end position="192"/>
    </location>
</feature>
<evidence type="ECO:0000256" key="10">
    <source>
        <dbReference type="ARBA" id="ARBA00023224"/>
    </source>
</evidence>
<dbReference type="PRINTS" id="PR00245">
    <property type="entry name" value="OLFACTORYR"/>
</dbReference>
<dbReference type="GO" id="GO:0005886">
    <property type="term" value="C:plasma membrane"/>
    <property type="evidence" value="ECO:0007669"/>
    <property type="project" value="UniProtKB-SubCell"/>
</dbReference>
<keyword evidence="3" id="KW-0716">Sensory transduction</keyword>